<dbReference type="InterPro" id="IPR000859">
    <property type="entry name" value="CUB_dom"/>
</dbReference>
<protein>
    <recommendedName>
        <fullName evidence="11">CUB domain-containing protein</fullName>
    </recommendedName>
</protein>
<dbReference type="CDD" id="cd00041">
    <property type="entry name" value="CUB"/>
    <property type="match status" value="1"/>
</dbReference>
<evidence type="ECO:0000256" key="3">
    <source>
        <dbReference type="PROSITE-ProRule" id="PRU00059"/>
    </source>
</evidence>
<dbReference type="SUPFAM" id="SSF56436">
    <property type="entry name" value="C-type lectin-like"/>
    <property type="match status" value="1"/>
</dbReference>
<evidence type="ECO:0000313" key="9">
    <source>
        <dbReference type="EMBL" id="KAK0396818.1"/>
    </source>
</evidence>
<feature type="domain" description="CUB" evidence="7">
    <location>
        <begin position="23"/>
        <end position="142"/>
    </location>
</feature>
<keyword evidence="1" id="KW-0677">Repeat</keyword>
<evidence type="ECO:0000259" key="8">
    <source>
        <dbReference type="PROSITE" id="PS50041"/>
    </source>
</evidence>
<dbReference type="PROSITE" id="PS01180">
    <property type="entry name" value="CUB"/>
    <property type="match status" value="1"/>
</dbReference>
<dbReference type="InterPro" id="IPR016186">
    <property type="entry name" value="C-type_lectin-like/link_sf"/>
</dbReference>
<dbReference type="InterPro" id="IPR016187">
    <property type="entry name" value="CTDL_fold"/>
</dbReference>
<feature type="chain" id="PRO_5041293114" description="CUB domain-containing protein" evidence="6">
    <location>
        <begin position="18"/>
        <end position="530"/>
    </location>
</feature>
<evidence type="ECO:0000313" key="10">
    <source>
        <dbReference type="Proteomes" id="UP001175271"/>
    </source>
</evidence>
<feature type="domain" description="C-type lectin" evidence="8">
    <location>
        <begin position="164"/>
        <end position="284"/>
    </location>
</feature>
<dbReference type="InterPro" id="IPR035914">
    <property type="entry name" value="Sperma_CUB_dom_sf"/>
</dbReference>
<keyword evidence="5" id="KW-1133">Transmembrane helix</keyword>
<evidence type="ECO:0000256" key="1">
    <source>
        <dbReference type="ARBA" id="ARBA00022737"/>
    </source>
</evidence>
<evidence type="ECO:0000256" key="5">
    <source>
        <dbReference type="SAM" id="Phobius"/>
    </source>
</evidence>
<keyword evidence="5" id="KW-0472">Membrane</keyword>
<name>A0AA39H080_9BILA</name>
<gene>
    <name evidence="9" type="ORF">QR680_001870</name>
</gene>
<dbReference type="PROSITE" id="PS50041">
    <property type="entry name" value="C_TYPE_LECTIN_2"/>
    <property type="match status" value="1"/>
</dbReference>
<keyword evidence="5" id="KW-0812">Transmembrane</keyword>
<evidence type="ECO:0008006" key="11">
    <source>
        <dbReference type="Google" id="ProtNLM"/>
    </source>
</evidence>
<keyword evidence="10" id="KW-1185">Reference proteome</keyword>
<keyword evidence="2" id="KW-1015">Disulfide bond</keyword>
<dbReference type="Pfam" id="PF00431">
    <property type="entry name" value="CUB"/>
    <property type="match status" value="1"/>
</dbReference>
<comment type="caution">
    <text evidence="9">The sequence shown here is derived from an EMBL/GenBank/DDBJ whole genome shotgun (WGS) entry which is preliminary data.</text>
</comment>
<feature type="signal peptide" evidence="6">
    <location>
        <begin position="1"/>
        <end position="17"/>
    </location>
</feature>
<dbReference type="Pfam" id="PF00059">
    <property type="entry name" value="Lectin_C"/>
    <property type="match status" value="1"/>
</dbReference>
<organism evidence="9 10">
    <name type="scientific">Steinernema hermaphroditum</name>
    <dbReference type="NCBI Taxonomy" id="289476"/>
    <lineage>
        <taxon>Eukaryota</taxon>
        <taxon>Metazoa</taxon>
        <taxon>Ecdysozoa</taxon>
        <taxon>Nematoda</taxon>
        <taxon>Chromadorea</taxon>
        <taxon>Rhabditida</taxon>
        <taxon>Tylenchina</taxon>
        <taxon>Panagrolaimomorpha</taxon>
        <taxon>Strongyloidoidea</taxon>
        <taxon>Steinernematidae</taxon>
        <taxon>Steinernema</taxon>
    </lineage>
</organism>
<evidence type="ECO:0000256" key="4">
    <source>
        <dbReference type="SAM" id="MobiDB-lite"/>
    </source>
</evidence>
<evidence type="ECO:0000256" key="2">
    <source>
        <dbReference type="ARBA" id="ARBA00023157"/>
    </source>
</evidence>
<dbReference type="Gene3D" id="2.60.120.290">
    <property type="entry name" value="Spermadhesin, CUB domain"/>
    <property type="match status" value="1"/>
</dbReference>
<dbReference type="CDD" id="cd00037">
    <property type="entry name" value="CLECT"/>
    <property type="match status" value="1"/>
</dbReference>
<dbReference type="AlphaFoldDB" id="A0AA39H080"/>
<evidence type="ECO:0000259" key="7">
    <source>
        <dbReference type="PROSITE" id="PS01180"/>
    </source>
</evidence>
<feature type="transmembrane region" description="Helical" evidence="5">
    <location>
        <begin position="310"/>
        <end position="332"/>
    </location>
</feature>
<feature type="region of interest" description="Disordered" evidence="4">
    <location>
        <begin position="363"/>
        <end position="419"/>
    </location>
</feature>
<dbReference type="SMART" id="SM00042">
    <property type="entry name" value="CUB"/>
    <property type="match status" value="1"/>
</dbReference>
<dbReference type="EMBL" id="JAUCMV010000005">
    <property type="protein sequence ID" value="KAK0396818.1"/>
    <property type="molecule type" value="Genomic_DNA"/>
</dbReference>
<feature type="compositionally biased region" description="Low complexity" evidence="4">
    <location>
        <begin position="363"/>
        <end position="375"/>
    </location>
</feature>
<reference evidence="9" key="1">
    <citation type="submission" date="2023-06" db="EMBL/GenBank/DDBJ databases">
        <title>Genomic analysis of the entomopathogenic nematode Steinernema hermaphroditum.</title>
        <authorList>
            <person name="Schwarz E.M."/>
            <person name="Heppert J.K."/>
            <person name="Baniya A."/>
            <person name="Schwartz H.T."/>
            <person name="Tan C.-H."/>
            <person name="Antoshechkin I."/>
            <person name="Sternberg P.W."/>
            <person name="Goodrich-Blair H."/>
            <person name="Dillman A.R."/>
        </authorList>
    </citation>
    <scope>NUCLEOTIDE SEQUENCE</scope>
    <source>
        <strain evidence="9">PS9179</strain>
        <tissue evidence="9">Whole animal</tissue>
    </source>
</reference>
<dbReference type="SUPFAM" id="SSF49854">
    <property type="entry name" value="Spermadhesin, CUB domain"/>
    <property type="match status" value="1"/>
</dbReference>
<accession>A0AA39H080</accession>
<comment type="caution">
    <text evidence="3">Lacks conserved residue(s) required for the propagation of feature annotation.</text>
</comment>
<dbReference type="PANTHER" id="PTHR24251">
    <property type="entry name" value="OVOCHYMASE-RELATED"/>
    <property type="match status" value="1"/>
</dbReference>
<feature type="compositionally biased region" description="Polar residues" evidence="4">
    <location>
        <begin position="376"/>
        <end position="387"/>
    </location>
</feature>
<dbReference type="SMART" id="SM00034">
    <property type="entry name" value="CLECT"/>
    <property type="match status" value="1"/>
</dbReference>
<dbReference type="InterPro" id="IPR001304">
    <property type="entry name" value="C-type_lectin-like"/>
</dbReference>
<dbReference type="Proteomes" id="UP001175271">
    <property type="component" value="Unassembled WGS sequence"/>
</dbReference>
<dbReference type="Gene3D" id="3.10.100.10">
    <property type="entry name" value="Mannose-Binding Protein A, subunit A"/>
    <property type="match status" value="1"/>
</dbReference>
<evidence type="ECO:0000256" key="6">
    <source>
        <dbReference type="SAM" id="SignalP"/>
    </source>
</evidence>
<keyword evidence="6" id="KW-0732">Signal</keyword>
<sequence>MLICILLLMFFTAEVRSADPNPCSPNPSILIASDAPKHIGSPHENDLYLPNTDCQFLLRTTSPNNRIAITVLSSRLEEPLFGNCTDYVTARDGDRRSSGEIETWCGRRVPSQIIGAKDSLFLAFHTDGFVQSKGFNLTYQEFEFPGCPPGWVTQNDESTDDDDNERWCYWLGGTSGKGLSWAQAQHECAMSQANLAVFTSMEERDFVFEKFGKDETSEKAYWTSYNSIEEDGTFKSLDGSKLPDDFPKLATKHYTEDCVVIDFANGEPSYQPSDCRTKKPYICARRYGKAIIPAPGKAVRNGLEQASLDITYWILIIVVLILLLLLCFIAIGHCKDRFFGARVQPTEDNRLVSQAANNQVFSTTTSRHASSTHVTIEQSHAPNNTALGQHRPKSGRPIKGAELNNVPPTVPSHPVEEQHVQTPVETINETHRMHEMQPSTSGTRPDGIEEGRSALRNHDQMNLEVPQGYSARETENGALRLETELSLASSKYASNLANPESSKKMMFLRPKMSLLEHSSAISLDDFWKNI</sequence>
<proteinExistence type="predicted"/>